<evidence type="ECO:0000256" key="6">
    <source>
        <dbReference type="ARBA" id="ARBA00023136"/>
    </source>
</evidence>
<evidence type="ECO:0000256" key="2">
    <source>
        <dbReference type="ARBA" id="ARBA00004240"/>
    </source>
</evidence>
<evidence type="ECO:0000256" key="3">
    <source>
        <dbReference type="ARBA" id="ARBA00004370"/>
    </source>
</evidence>
<dbReference type="PANTHER" id="PTHR48182:SF2">
    <property type="entry name" value="PROTEIN SERAC1"/>
    <property type="match status" value="1"/>
</dbReference>
<sequence>MSSFDGKVSVIGGAELYQGAEELTAPKYNVLAIHGLGSMGVQNAAWTCKQEKEATSWLKNLLPIHAHCSRIMTFDYCCKAIHEGVSMDNIRGLATKLLDQLLDMLEPSVYVVFIAHDLGGLIVKEALSIAIHSSRYHIISGMTSLLVFFGTPHRVSGSKSWESIASWLLHVSGEDTPYSVQRIIKTAQMLRAANEGFDSMKSMYRVINILYQQISPSETAGALMWQVSAPLFPSIRLRFSQDGDA</sequence>
<dbReference type="GO" id="GO:0005783">
    <property type="term" value="C:endoplasmic reticulum"/>
    <property type="evidence" value="ECO:0007669"/>
    <property type="project" value="UniProtKB-SubCell"/>
</dbReference>
<evidence type="ECO:0000313" key="9">
    <source>
        <dbReference type="RefSeq" id="XP_033529633.1"/>
    </source>
</evidence>
<name>A0A6G1FQS1_9PEZI</name>
<keyword evidence="4" id="KW-0256">Endoplasmic reticulum</keyword>
<dbReference type="RefSeq" id="XP_033529633.1">
    <property type="nucleotide sequence ID" value="XM_033674781.1"/>
</dbReference>
<protein>
    <recommendedName>
        <fullName evidence="10">DUF676 domain-containing protein</fullName>
    </recommendedName>
</protein>
<dbReference type="GeneID" id="54415351"/>
<dbReference type="PANTHER" id="PTHR48182">
    <property type="entry name" value="PROTEIN SERAC1"/>
    <property type="match status" value="1"/>
</dbReference>
<proteinExistence type="predicted"/>
<dbReference type="EMBL" id="ML975194">
    <property type="protein sequence ID" value="KAF1808002.1"/>
    <property type="molecule type" value="Genomic_DNA"/>
</dbReference>
<accession>A0A6G1FQS1</accession>
<dbReference type="SUPFAM" id="SSF53474">
    <property type="entry name" value="alpha/beta-Hydrolases"/>
    <property type="match status" value="1"/>
</dbReference>
<evidence type="ECO:0000256" key="4">
    <source>
        <dbReference type="ARBA" id="ARBA00022824"/>
    </source>
</evidence>
<reference evidence="7 9" key="1">
    <citation type="submission" date="2020-01" db="EMBL/GenBank/DDBJ databases">
        <authorList>
            <consortium name="DOE Joint Genome Institute"/>
            <person name="Haridas S."/>
            <person name="Albert R."/>
            <person name="Binder M."/>
            <person name="Bloem J."/>
            <person name="Labutti K."/>
            <person name="Salamov A."/>
            <person name="Andreopoulos B."/>
            <person name="Baker S.E."/>
            <person name="Barry K."/>
            <person name="Bills G."/>
            <person name="Bluhm B.H."/>
            <person name="Cannon C."/>
            <person name="Castanera R."/>
            <person name="Culley D.E."/>
            <person name="Daum C."/>
            <person name="Ezra D."/>
            <person name="Gonzalez J.B."/>
            <person name="Henrissat B."/>
            <person name="Kuo A."/>
            <person name="Liang C."/>
            <person name="Lipzen A."/>
            <person name="Lutzoni F."/>
            <person name="Magnuson J."/>
            <person name="Mondo S."/>
            <person name="Nolan M."/>
            <person name="Ohm R."/>
            <person name="Pangilinan J."/>
            <person name="Park H.-J."/>
            <person name="Ramirez L."/>
            <person name="Alfaro M."/>
            <person name="Sun H."/>
            <person name="Tritt A."/>
            <person name="Yoshinaga Y."/>
            <person name="Zwiers L.-H."/>
            <person name="Turgeon B.G."/>
            <person name="Goodwin S.B."/>
            <person name="Spatafora J.W."/>
            <person name="Crous P.W."/>
            <person name="Grigoriev I.V."/>
        </authorList>
    </citation>
    <scope>NUCLEOTIDE SEQUENCE</scope>
    <source>
        <strain evidence="7 9">CBS 781.70</strain>
    </source>
</reference>
<evidence type="ECO:0000313" key="7">
    <source>
        <dbReference type="EMBL" id="KAF1808002.1"/>
    </source>
</evidence>
<gene>
    <name evidence="7 9" type="ORF">P152DRAFT_259312</name>
</gene>
<dbReference type="Proteomes" id="UP000504638">
    <property type="component" value="Unplaced"/>
</dbReference>
<dbReference type="Gene3D" id="3.40.50.1820">
    <property type="entry name" value="alpha/beta hydrolase"/>
    <property type="match status" value="1"/>
</dbReference>
<dbReference type="OrthoDB" id="5086500at2759"/>
<reference evidence="9" key="2">
    <citation type="submission" date="2020-04" db="EMBL/GenBank/DDBJ databases">
        <authorList>
            <consortium name="NCBI Genome Project"/>
        </authorList>
    </citation>
    <scope>NUCLEOTIDE SEQUENCE</scope>
    <source>
        <strain evidence="9">CBS 781.70</strain>
    </source>
</reference>
<keyword evidence="6" id="KW-0472">Membrane</keyword>
<reference evidence="9" key="3">
    <citation type="submission" date="2025-04" db="UniProtKB">
        <authorList>
            <consortium name="RefSeq"/>
        </authorList>
    </citation>
    <scope>IDENTIFICATION</scope>
    <source>
        <strain evidence="9">CBS 781.70</strain>
    </source>
</reference>
<evidence type="ECO:0000256" key="1">
    <source>
        <dbReference type="ARBA" id="ARBA00004173"/>
    </source>
</evidence>
<keyword evidence="8" id="KW-1185">Reference proteome</keyword>
<organism evidence="7">
    <name type="scientific">Eremomyces bilateralis CBS 781.70</name>
    <dbReference type="NCBI Taxonomy" id="1392243"/>
    <lineage>
        <taxon>Eukaryota</taxon>
        <taxon>Fungi</taxon>
        <taxon>Dikarya</taxon>
        <taxon>Ascomycota</taxon>
        <taxon>Pezizomycotina</taxon>
        <taxon>Dothideomycetes</taxon>
        <taxon>Dothideomycetes incertae sedis</taxon>
        <taxon>Eremomycetales</taxon>
        <taxon>Eremomycetaceae</taxon>
        <taxon>Eremomyces</taxon>
    </lineage>
</organism>
<dbReference type="InterPro" id="IPR029058">
    <property type="entry name" value="AB_hydrolase_fold"/>
</dbReference>
<dbReference type="GO" id="GO:0016020">
    <property type="term" value="C:membrane"/>
    <property type="evidence" value="ECO:0007669"/>
    <property type="project" value="UniProtKB-SubCell"/>
</dbReference>
<evidence type="ECO:0008006" key="10">
    <source>
        <dbReference type="Google" id="ProtNLM"/>
    </source>
</evidence>
<evidence type="ECO:0000313" key="8">
    <source>
        <dbReference type="Proteomes" id="UP000504638"/>
    </source>
</evidence>
<dbReference type="AlphaFoldDB" id="A0A6G1FQS1"/>
<dbReference type="InterPro" id="IPR052374">
    <property type="entry name" value="SERAC1"/>
</dbReference>
<keyword evidence="5" id="KW-0496">Mitochondrion</keyword>
<dbReference type="GO" id="GO:0005739">
    <property type="term" value="C:mitochondrion"/>
    <property type="evidence" value="ECO:0007669"/>
    <property type="project" value="UniProtKB-SubCell"/>
</dbReference>
<evidence type="ECO:0000256" key="5">
    <source>
        <dbReference type="ARBA" id="ARBA00023128"/>
    </source>
</evidence>
<comment type="subcellular location">
    <subcellularLocation>
        <location evidence="2">Endoplasmic reticulum</location>
    </subcellularLocation>
    <subcellularLocation>
        <location evidence="3">Membrane</location>
    </subcellularLocation>
    <subcellularLocation>
        <location evidence="1">Mitochondrion</location>
    </subcellularLocation>
</comment>